<gene>
    <name evidence="1" type="ORF">GWI33_014146</name>
</gene>
<evidence type="ECO:0000313" key="1">
    <source>
        <dbReference type="EMBL" id="KAF7273114.1"/>
    </source>
</evidence>
<proteinExistence type="predicted"/>
<sequence length="185" mass="22159">MDSIFKYVEYQLRFTPINVLTQLCICINNLIASNRTEFPFASIEDLKAYIGLVWKELHRRKFRFCIQELQRPNYYHIIHNAVPLVTREFQDDPNVTVPPAWTPENVSNSSSSVTLSSYSEAELLKRDIDAVEQWLLHIKQEIWLKRSIEKAMTHFNQFRRQMVVEWLEDFDKYEQEYSESDEMDE</sequence>
<dbReference type="EMBL" id="JAACXV010013560">
    <property type="protein sequence ID" value="KAF7273114.1"/>
    <property type="molecule type" value="Genomic_DNA"/>
</dbReference>
<organism evidence="1 2">
    <name type="scientific">Rhynchophorus ferrugineus</name>
    <name type="common">Red palm weevil</name>
    <name type="synonym">Curculio ferrugineus</name>
    <dbReference type="NCBI Taxonomy" id="354439"/>
    <lineage>
        <taxon>Eukaryota</taxon>
        <taxon>Metazoa</taxon>
        <taxon>Ecdysozoa</taxon>
        <taxon>Arthropoda</taxon>
        <taxon>Hexapoda</taxon>
        <taxon>Insecta</taxon>
        <taxon>Pterygota</taxon>
        <taxon>Neoptera</taxon>
        <taxon>Endopterygota</taxon>
        <taxon>Coleoptera</taxon>
        <taxon>Polyphaga</taxon>
        <taxon>Cucujiformia</taxon>
        <taxon>Curculionidae</taxon>
        <taxon>Dryophthorinae</taxon>
        <taxon>Rhynchophorus</taxon>
    </lineage>
</organism>
<comment type="caution">
    <text evidence="1">The sequence shown here is derived from an EMBL/GenBank/DDBJ whole genome shotgun (WGS) entry which is preliminary data.</text>
</comment>
<evidence type="ECO:0000313" key="2">
    <source>
        <dbReference type="Proteomes" id="UP000625711"/>
    </source>
</evidence>
<keyword evidence="2" id="KW-1185">Reference proteome</keyword>
<name>A0A834I372_RHYFE</name>
<dbReference type="Proteomes" id="UP000625711">
    <property type="component" value="Unassembled WGS sequence"/>
</dbReference>
<protein>
    <submittedName>
        <fullName evidence="1">Uncharacterized protein</fullName>
    </submittedName>
</protein>
<dbReference type="AlphaFoldDB" id="A0A834I372"/>
<reference evidence="1" key="1">
    <citation type="submission" date="2020-08" db="EMBL/GenBank/DDBJ databases">
        <title>Genome sequencing and assembly of the red palm weevil Rhynchophorus ferrugineus.</title>
        <authorList>
            <person name="Dias G.B."/>
            <person name="Bergman C.M."/>
            <person name="Manee M."/>
        </authorList>
    </citation>
    <scope>NUCLEOTIDE SEQUENCE</scope>
    <source>
        <strain evidence="1">AA-2017</strain>
        <tissue evidence="1">Whole larva</tissue>
    </source>
</reference>
<accession>A0A834I372</accession>